<accession>A0AAD1XVA1</accession>
<evidence type="ECO:0000313" key="6">
    <source>
        <dbReference type="Proteomes" id="UP001295684"/>
    </source>
</evidence>
<evidence type="ECO:0000256" key="2">
    <source>
        <dbReference type="ARBA" id="ARBA00023140"/>
    </source>
</evidence>
<dbReference type="PANTHER" id="PTHR20990:SF1">
    <property type="entry name" value="PEROXISOMAL MEMBRANE PROTEIN 11C"/>
    <property type="match status" value="1"/>
</dbReference>
<keyword evidence="4" id="KW-0812">Transmembrane</keyword>
<dbReference type="PANTHER" id="PTHR20990">
    <property type="entry name" value="PEROXISOMAL BIOGENESIS FACTOR 11"/>
    <property type="match status" value="1"/>
</dbReference>
<feature type="transmembrane region" description="Helical" evidence="4">
    <location>
        <begin position="197"/>
        <end position="214"/>
    </location>
</feature>
<organism evidence="5 6">
    <name type="scientific">Euplotes crassus</name>
    <dbReference type="NCBI Taxonomy" id="5936"/>
    <lineage>
        <taxon>Eukaryota</taxon>
        <taxon>Sar</taxon>
        <taxon>Alveolata</taxon>
        <taxon>Ciliophora</taxon>
        <taxon>Intramacronucleata</taxon>
        <taxon>Spirotrichea</taxon>
        <taxon>Hypotrichia</taxon>
        <taxon>Euplotida</taxon>
        <taxon>Euplotidae</taxon>
        <taxon>Moneuplotes</taxon>
    </lineage>
</organism>
<dbReference type="Proteomes" id="UP001295684">
    <property type="component" value="Unassembled WGS sequence"/>
</dbReference>
<evidence type="ECO:0000256" key="1">
    <source>
        <dbReference type="ARBA" id="ARBA00023136"/>
    </source>
</evidence>
<dbReference type="Pfam" id="PF05648">
    <property type="entry name" value="PEX11"/>
    <property type="match status" value="1"/>
</dbReference>
<evidence type="ECO:0000313" key="5">
    <source>
        <dbReference type="EMBL" id="CAI2380038.1"/>
    </source>
</evidence>
<reference evidence="5" key="1">
    <citation type="submission" date="2023-07" db="EMBL/GenBank/DDBJ databases">
        <authorList>
            <consortium name="AG Swart"/>
            <person name="Singh M."/>
            <person name="Singh A."/>
            <person name="Seah K."/>
            <person name="Emmerich C."/>
        </authorList>
    </citation>
    <scope>NUCLEOTIDE SEQUENCE</scope>
    <source>
        <strain evidence="5">DP1</strain>
    </source>
</reference>
<dbReference type="AlphaFoldDB" id="A0AAD1XVA1"/>
<evidence type="ECO:0000256" key="3">
    <source>
        <dbReference type="ARBA" id="ARBA00046271"/>
    </source>
</evidence>
<dbReference type="GO" id="GO:0005778">
    <property type="term" value="C:peroxisomal membrane"/>
    <property type="evidence" value="ECO:0007669"/>
    <property type="project" value="UniProtKB-SubCell"/>
</dbReference>
<keyword evidence="2" id="KW-0576">Peroxisome</keyword>
<gene>
    <name evidence="5" type="ORF">ECRASSUSDP1_LOCUS21464</name>
</gene>
<dbReference type="InterPro" id="IPR008733">
    <property type="entry name" value="PEX11"/>
</dbReference>
<feature type="transmembrane region" description="Helical" evidence="4">
    <location>
        <begin position="168"/>
        <end position="185"/>
    </location>
</feature>
<dbReference type="GO" id="GO:0016559">
    <property type="term" value="P:peroxisome fission"/>
    <property type="evidence" value="ECO:0007669"/>
    <property type="project" value="InterPro"/>
</dbReference>
<dbReference type="EMBL" id="CAMPGE010021943">
    <property type="protein sequence ID" value="CAI2380038.1"/>
    <property type="molecule type" value="Genomic_DNA"/>
</dbReference>
<evidence type="ECO:0000256" key="4">
    <source>
        <dbReference type="SAM" id="Phobius"/>
    </source>
</evidence>
<keyword evidence="6" id="KW-1185">Reference proteome</keyword>
<keyword evidence="1 4" id="KW-0472">Membrane</keyword>
<sequence length="219" mass="25370">MANNFRFHDKSLRAAGHGMKAISCTKRMKGSEIATIMNKVGSKVSWIRQTLRIGSEFAIYKGLFQMFKKKATTNPLEWWSQLLEYFIGVYFYIIDHIDWASTNHLLKISKAWKSWITLESTRAWLYSTIAITIHRLAGIYNACKTLKQADKLNLSDQQKQKIRKTRKTLIFMFIKGLVDFGHITYYLKPEIAARDSISYFLGVVSSFMDIFMILNKGSL</sequence>
<keyword evidence="4" id="KW-1133">Transmembrane helix</keyword>
<comment type="subcellular location">
    <subcellularLocation>
        <location evidence="3">Peroxisome membrane</location>
    </subcellularLocation>
</comment>
<dbReference type="InterPro" id="IPR026510">
    <property type="entry name" value="PEX11C_met"/>
</dbReference>
<protein>
    <submittedName>
        <fullName evidence="5">Uncharacterized protein</fullName>
    </submittedName>
</protein>
<comment type="caution">
    <text evidence="5">The sequence shown here is derived from an EMBL/GenBank/DDBJ whole genome shotgun (WGS) entry which is preliminary data.</text>
</comment>
<proteinExistence type="predicted"/>
<name>A0AAD1XVA1_EUPCR</name>